<dbReference type="RefSeq" id="XP_027611950.1">
    <property type="nucleotide sequence ID" value="XM_027756149.1"/>
</dbReference>
<keyword evidence="3" id="KW-1185">Reference proteome</keyword>
<dbReference type="STRING" id="139825.A0A401GFS1"/>
<gene>
    <name evidence="2" type="ORF">SCP_0307600</name>
</gene>
<feature type="region of interest" description="Disordered" evidence="1">
    <location>
        <begin position="125"/>
        <end position="162"/>
    </location>
</feature>
<evidence type="ECO:0000313" key="2">
    <source>
        <dbReference type="EMBL" id="GBE81037.1"/>
    </source>
</evidence>
<name>A0A401GFS1_9APHY</name>
<feature type="compositionally biased region" description="Acidic residues" evidence="1">
    <location>
        <begin position="125"/>
        <end position="136"/>
    </location>
</feature>
<proteinExistence type="predicted"/>
<dbReference type="OrthoDB" id="204784at2759"/>
<comment type="caution">
    <text evidence="2">The sequence shown here is derived from an EMBL/GenBank/DDBJ whole genome shotgun (WGS) entry which is preliminary data.</text>
</comment>
<evidence type="ECO:0000313" key="3">
    <source>
        <dbReference type="Proteomes" id="UP000287166"/>
    </source>
</evidence>
<sequence>MQVESDVVSSPFSHVLADKYPAIKAQYPTEGRRKRRLRAAELFWGLSANDKAAYANSTSSARGSTDRFGKADFATDGDPYDAFSGDAPGLGVLVRTDYSDEEAWKAFCAKLQEGEAEFKVAAEEQDATDEAMEAGDDAPATEQAAGDEEMDQDDDDAEEEESSQIIFVVDAPSPSRAALMHISNLAALRLLNDVDVRRAPPRPADTPKAKAHRLVDQDGWQEVYVGKTVWVYDARSNVDQSVRLVSQQGGMYGTATGDSWRARVRHVCELQVNLSSGAMKIDFGGLDRWDYDERLRNLQEAVDTSI</sequence>
<organism evidence="2 3">
    <name type="scientific">Sparassis crispa</name>
    <dbReference type="NCBI Taxonomy" id="139825"/>
    <lineage>
        <taxon>Eukaryota</taxon>
        <taxon>Fungi</taxon>
        <taxon>Dikarya</taxon>
        <taxon>Basidiomycota</taxon>
        <taxon>Agaricomycotina</taxon>
        <taxon>Agaricomycetes</taxon>
        <taxon>Polyporales</taxon>
        <taxon>Sparassidaceae</taxon>
        <taxon>Sparassis</taxon>
    </lineage>
</organism>
<dbReference type="EMBL" id="BFAD01000003">
    <property type="protein sequence ID" value="GBE81037.1"/>
    <property type="molecule type" value="Genomic_DNA"/>
</dbReference>
<protein>
    <submittedName>
        <fullName evidence="2">Uncharacterized protein</fullName>
    </submittedName>
</protein>
<dbReference type="AlphaFoldDB" id="A0A401GFS1"/>
<evidence type="ECO:0000256" key="1">
    <source>
        <dbReference type="SAM" id="MobiDB-lite"/>
    </source>
</evidence>
<dbReference type="GeneID" id="38777954"/>
<reference evidence="2 3" key="1">
    <citation type="journal article" date="2018" name="Sci. Rep.">
        <title>Genome sequence of the cauliflower mushroom Sparassis crispa (Hanabiratake) and its association with beneficial usage.</title>
        <authorList>
            <person name="Kiyama R."/>
            <person name="Furutani Y."/>
            <person name="Kawaguchi K."/>
            <person name="Nakanishi T."/>
        </authorList>
    </citation>
    <scope>NUCLEOTIDE SEQUENCE [LARGE SCALE GENOMIC DNA]</scope>
</reference>
<dbReference type="InParanoid" id="A0A401GFS1"/>
<accession>A0A401GFS1</accession>
<dbReference type="Proteomes" id="UP000287166">
    <property type="component" value="Unassembled WGS sequence"/>
</dbReference>
<feature type="compositionally biased region" description="Acidic residues" evidence="1">
    <location>
        <begin position="145"/>
        <end position="162"/>
    </location>
</feature>